<reference evidence="2" key="2">
    <citation type="submission" date="2022-10" db="EMBL/GenBank/DDBJ databases">
        <authorList>
            <person name="Trinh H.N."/>
        </authorList>
    </citation>
    <scope>NUCLEOTIDE SEQUENCE</scope>
    <source>
        <strain evidence="2">RN2-1</strain>
    </source>
</reference>
<feature type="signal peptide" evidence="1">
    <location>
        <begin position="1"/>
        <end position="20"/>
    </location>
</feature>
<proteinExistence type="predicted"/>
<name>A0AA42CE40_9PROT</name>
<evidence type="ECO:0000313" key="3">
    <source>
        <dbReference type="Proteomes" id="UP001165679"/>
    </source>
</evidence>
<organism evidence="2 3">
    <name type="scientific">Limobrevibacterium gyesilva</name>
    <dbReference type="NCBI Taxonomy" id="2991712"/>
    <lineage>
        <taxon>Bacteria</taxon>
        <taxon>Pseudomonadati</taxon>
        <taxon>Pseudomonadota</taxon>
        <taxon>Alphaproteobacteria</taxon>
        <taxon>Acetobacterales</taxon>
        <taxon>Acetobacteraceae</taxon>
        <taxon>Limobrevibacterium</taxon>
    </lineage>
</organism>
<accession>A0AA42CE40</accession>
<dbReference type="EMBL" id="JAPDNT010000010">
    <property type="protein sequence ID" value="MCW3475608.1"/>
    <property type="molecule type" value="Genomic_DNA"/>
</dbReference>
<reference evidence="2" key="1">
    <citation type="submission" date="2022-09" db="EMBL/GenBank/DDBJ databases">
        <title>Rhodovastum sp. nov. RN2-1 isolated from soil in Seongnam, South Korea.</title>
        <authorList>
            <person name="Le N.T."/>
        </authorList>
    </citation>
    <scope>NUCLEOTIDE SEQUENCE</scope>
    <source>
        <strain evidence="2">RN2-1</strain>
    </source>
</reference>
<evidence type="ECO:0000256" key="1">
    <source>
        <dbReference type="SAM" id="SignalP"/>
    </source>
</evidence>
<keyword evidence="1" id="KW-0732">Signal</keyword>
<evidence type="ECO:0000313" key="2">
    <source>
        <dbReference type="EMBL" id="MCW3475608.1"/>
    </source>
</evidence>
<evidence type="ECO:0008006" key="4">
    <source>
        <dbReference type="Google" id="ProtNLM"/>
    </source>
</evidence>
<protein>
    <recommendedName>
        <fullName evidence="4">Outer membrane lipoprotein SlyB</fullName>
    </recommendedName>
</protein>
<dbReference type="AlphaFoldDB" id="A0AA42CE40"/>
<gene>
    <name evidence="2" type="ORF">OL599_13570</name>
</gene>
<dbReference type="Proteomes" id="UP001165679">
    <property type="component" value="Unassembled WGS sequence"/>
</dbReference>
<comment type="caution">
    <text evidence="2">The sequence shown here is derived from an EMBL/GenBank/DDBJ whole genome shotgun (WGS) entry which is preliminary data.</text>
</comment>
<sequence>MFRFVKLAASVILLASVAGCGPDYSPNTYSGAAVQQANKVDRGVVVGVRTVDVSAAGAVGAVTGGAAGGIVGSQTPGGGVASAFGALGGTVLGGLVGTTVEHTVADTKAFEYVVRKPNGDLLSVTQKDATPLSLGQKVLVIAGAQARIVPDYTVTVEPEAPAASASDKAETKDVPAPVTAAPLEAPAPAATLPAALPSLVPHMSLLDAVPGAKPAAAAP</sequence>
<dbReference type="RefSeq" id="WP_264714328.1">
    <property type="nucleotide sequence ID" value="NZ_JAPDNT010000010.1"/>
</dbReference>
<feature type="chain" id="PRO_5041247683" description="Outer membrane lipoprotein SlyB" evidence="1">
    <location>
        <begin position="21"/>
        <end position="219"/>
    </location>
</feature>
<keyword evidence="3" id="KW-1185">Reference proteome</keyword>
<dbReference type="PROSITE" id="PS51257">
    <property type="entry name" value="PROKAR_LIPOPROTEIN"/>
    <property type="match status" value="1"/>
</dbReference>